<organism evidence="3 4">
    <name type="scientific">Teratosphaeria nubilosa</name>
    <dbReference type="NCBI Taxonomy" id="161662"/>
    <lineage>
        <taxon>Eukaryota</taxon>
        <taxon>Fungi</taxon>
        <taxon>Dikarya</taxon>
        <taxon>Ascomycota</taxon>
        <taxon>Pezizomycotina</taxon>
        <taxon>Dothideomycetes</taxon>
        <taxon>Dothideomycetidae</taxon>
        <taxon>Mycosphaerellales</taxon>
        <taxon>Teratosphaeriaceae</taxon>
        <taxon>Teratosphaeria</taxon>
    </lineage>
</organism>
<accession>A0A6G1LHK5</accession>
<proteinExistence type="predicted"/>
<dbReference type="EMBL" id="ML995816">
    <property type="protein sequence ID" value="KAF2772100.1"/>
    <property type="molecule type" value="Genomic_DNA"/>
</dbReference>
<evidence type="ECO:0000256" key="2">
    <source>
        <dbReference type="SAM" id="Phobius"/>
    </source>
</evidence>
<reference evidence="3" key="1">
    <citation type="journal article" date="2020" name="Stud. Mycol.">
        <title>101 Dothideomycetes genomes: a test case for predicting lifestyles and emergence of pathogens.</title>
        <authorList>
            <person name="Haridas S."/>
            <person name="Albert R."/>
            <person name="Binder M."/>
            <person name="Bloem J."/>
            <person name="Labutti K."/>
            <person name="Salamov A."/>
            <person name="Andreopoulos B."/>
            <person name="Baker S."/>
            <person name="Barry K."/>
            <person name="Bills G."/>
            <person name="Bluhm B."/>
            <person name="Cannon C."/>
            <person name="Castanera R."/>
            <person name="Culley D."/>
            <person name="Daum C."/>
            <person name="Ezra D."/>
            <person name="Gonzalez J."/>
            <person name="Henrissat B."/>
            <person name="Kuo A."/>
            <person name="Liang C."/>
            <person name="Lipzen A."/>
            <person name="Lutzoni F."/>
            <person name="Magnuson J."/>
            <person name="Mondo S."/>
            <person name="Nolan M."/>
            <person name="Ohm R."/>
            <person name="Pangilinan J."/>
            <person name="Park H.-J."/>
            <person name="Ramirez L."/>
            <person name="Alfaro M."/>
            <person name="Sun H."/>
            <person name="Tritt A."/>
            <person name="Yoshinaga Y."/>
            <person name="Zwiers L.-H."/>
            <person name="Turgeon B."/>
            <person name="Goodwin S."/>
            <person name="Spatafora J."/>
            <person name="Crous P."/>
            <person name="Grigoriev I."/>
        </authorList>
    </citation>
    <scope>NUCLEOTIDE SEQUENCE</scope>
    <source>
        <strain evidence="3">CBS 116005</strain>
    </source>
</reference>
<dbReference type="InterPro" id="IPR020999">
    <property type="entry name" value="Chitin_synth_reg_RCR"/>
</dbReference>
<name>A0A6G1LHK5_9PEZI</name>
<evidence type="ECO:0000256" key="1">
    <source>
        <dbReference type="SAM" id="MobiDB-lite"/>
    </source>
</evidence>
<feature type="region of interest" description="Disordered" evidence="1">
    <location>
        <begin position="122"/>
        <end position="186"/>
    </location>
</feature>
<dbReference type="AlphaFoldDB" id="A0A6G1LHK5"/>
<feature type="transmembrane region" description="Helical" evidence="2">
    <location>
        <begin position="54"/>
        <end position="76"/>
    </location>
</feature>
<keyword evidence="2" id="KW-0812">Transmembrane</keyword>
<dbReference type="Pfam" id="PF12273">
    <property type="entry name" value="RCR"/>
    <property type="match status" value="1"/>
</dbReference>
<dbReference type="Proteomes" id="UP000799436">
    <property type="component" value="Unassembled WGS sequence"/>
</dbReference>
<keyword evidence="4" id="KW-1185">Reference proteome</keyword>
<keyword evidence="2" id="KW-1133">Transmembrane helix</keyword>
<feature type="compositionally biased region" description="Pro residues" evidence="1">
    <location>
        <begin position="124"/>
        <end position="141"/>
    </location>
</feature>
<sequence>MLRATAYLLWKRQGGSVGQISNGDLSNYGYEGDDSGYYYPDDDVSWWWTPAGMAVRYTVVAVFFAAILLYFVGGYWHARQRVRKGLAPLPYHRWMHRWHRPYNSETRWQNYQQPGQTYQMESYPMPPPAYNPAEAPPPVYQPPEGGSKVMADQSYVHVRPVERANNQPLPPPPPPAADSTVVGFRS</sequence>
<evidence type="ECO:0000313" key="4">
    <source>
        <dbReference type="Proteomes" id="UP000799436"/>
    </source>
</evidence>
<gene>
    <name evidence="3" type="ORF">EJ03DRAFT_380893</name>
</gene>
<protein>
    <submittedName>
        <fullName evidence="3">Uncharacterized protein</fullName>
    </submittedName>
</protein>
<keyword evidence="2" id="KW-0472">Membrane</keyword>
<evidence type="ECO:0000313" key="3">
    <source>
        <dbReference type="EMBL" id="KAF2772100.1"/>
    </source>
</evidence>
<dbReference type="OrthoDB" id="5400539at2759"/>